<dbReference type="STRING" id="32264.T1L3E4"/>
<accession>T1L3E4</accession>
<dbReference type="InterPro" id="IPR043504">
    <property type="entry name" value="Peptidase_S1_PA_chymotrypsin"/>
</dbReference>
<protein>
    <submittedName>
        <fullName evidence="2">Uncharacterized protein</fullName>
    </submittedName>
</protein>
<dbReference type="EnsemblMetazoa" id="tetur35g01220.1">
    <property type="protein sequence ID" value="tetur35g01220.1"/>
    <property type="gene ID" value="tetur35g01220"/>
</dbReference>
<evidence type="ECO:0000313" key="3">
    <source>
        <dbReference type="Proteomes" id="UP000015104"/>
    </source>
</evidence>
<keyword evidence="1" id="KW-0812">Transmembrane</keyword>
<keyword evidence="1" id="KW-0472">Membrane</keyword>
<feature type="transmembrane region" description="Helical" evidence="1">
    <location>
        <begin position="126"/>
        <end position="149"/>
    </location>
</feature>
<dbReference type="HOGENOM" id="CLU_1078982_0_0_1"/>
<sequence length="258" mass="29520">MDPNKTSLYEAAQIVIIKHKRLFPAITRFRAAANYTISINRKRHGKSQKQRRQEFNYKAREDGDHASGLSKVAHERITSSPNVEDWSLVPNPVVEGWLPVLRWCIIAPLHATLFYTIPNCKTRTNLYLVTFLMSVFWIAIFSYIHYVFWMVSNPGGNSGSLDNLRHIEMPETTLDESYPKEKKLPCNMQITTLPIIRYNDCRESYTKAGQNETIISESMLCAGFSEDGSACFSDPLMVKNRKNWVIAGIVSNEKPDLL</sequence>
<reference evidence="2" key="2">
    <citation type="submission" date="2015-06" db="UniProtKB">
        <authorList>
            <consortium name="EnsemblMetazoa"/>
        </authorList>
    </citation>
    <scope>IDENTIFICATION</scope>
</reference>
<dbReference type="SUPFAM" id="SSF50494">
    <property type="entry name" value="Trypsin-like serine proteases"/>
    <property type="match status" value="1"/>
</dbReference>
<dbReference type="EMBL" id="CAEY01001016">
    <property type="status" value="NOT_ANNOTATED_CDS"/>
    <property type="molecule type" value="Genomic_DNA"/>
</dbReference>
<keyword evidence="1" id="KW-1133">Transmembrane helix</keyword>
<dbReference type="InterPro" id="IPR009003">
    <property type="entry name" value="Peptidase_S1_PA"/>
</dbReference>
<proteinExistence type="predicted"/>
<dbReference type="AlphaFoldDB" id="T1L3E4"/>
<keyword evidence="3" id="KW-1185">Reference proteome</keyword>
<dbReference type="Gene3D" id="2.40.10.10">
    <property type="entry name" value="Trypsin-like serine proteases"/>
    <property type="match status" value="1"/>
</dbReference>
<organism evidence="2 3">
    <name type="scientific">Tetranychus urticae</name>
    <name type="common">Two-spotted spider mite</name>
    <dbReference type="NCBI Taxonomy" id="32264"/>
    <lineage>
        <taxon>Eukaryota</taxon>
        <taxon>Metazoa</taxon>
        <taxon>Ecdysozoa</taxon>
        <taxon>Arthropoda</taxon>
        <taxon>Chelicerata</taxon>
        <taxon>Arachnida</taxon>
        <taxon>Acari</taxon>
        <taxon>Acariformes</taxon>
        <taxon>Trombidiformes</taxon>
        <taxon>Prostigmata</taxon>
        <taxon>Eleutherengona</taxon>
        <taxon>Raphignathae</taxon>
        <taxon>Tetranychoidea</taxon>
        <taxon>Tetranychidae</taxon>
        <taxon>Tetranychus</taxon>
    </lineage>
</organism>
<evidence type="ECO:0000256" key="1">
    <source>
        <dbReference type="SAM" id="Phobius"/>
    </source>
</evidence>
<dbReference type="Proteomes" id="UP000015104">
    <property type="component" value="Unassembled WGS sequence"/>
</dbReference>
<evidence type="ECO:0000313" key="2">
    <source>
        <dbReference type="EnsemblMetazoa" id="tetur35g01220.1"/>
    </source>
</evidence>
<reference evidence="3" key="1">
    <citation type="submission" date="2011-08" db="EMBL/GenBank/DDBJ databases">
        <authorList>
            <person name="Rombauts S."/>
        </authorList>
    </citation>
    <scope>NUCLEOTIDE SEQUENCE</scope>
    <source>
        <strain evidence="3">London</strain>
    </source>
</reference>
<name>T1L3E4_TETUR</name>